<dbReference type="InterPro" id="IPR011486">
    <property type="entry name" value="BBP2"/>
</dbReference>
<evidence type="ECO:0000313" key="3">
    <source>
        <dbReference type="EMBL" id="SPE24369.1"/>
    </source>
</evidence>
<keyword evidence="2" id="KW-0732">Signal</keyword>
<feature type="compositionally biased region" description="Low complexity" evidence="1">
    <location>
        <begin position="33"/>
        <end position="54"/>
    </location>
</feature>
<proteinExistence type="predicted"/>
<gene>
    <name evidence="3" type="ORF">SBA5_450027</name>
</gene>
<evidence type="ECO:0000313" key="4">
    <source>
        <dbReference type="Proteomes" id="UP000239735"/>
    </source>
</evidence>
<dbReference type="EMBL" id="OKRB01000103">
    <property type="protein sequence ID" value="SPE24369.1"/>
    <property type="molecule type" value="Genomic_DNA"/>
</dbReference>
<organism evidence="3 4">
    <name type="scientific">Candidatus Sulfuritelmatomonas gaucii</name>
    <dbReference type="NCBI Taxonomy" id="2043161"/>
    <lineage>
        <taxon>Bacteria</taxon>
        <taxon>Pseudomonadati</taxon>
        <taxon>Acidobacteriota</taxon>
        <taxon>Terriglobia</taxon>
        <taxon>Terriglobales</taxon>
        <taxon>Acidobacteriaceae</taxon>
        <taxon>Candidatus Sulfuritelmatomonas</taxon>
    </lineage>
</organism>
<reference evidence="4" key="1">
    <citation type="submission" date="2018-02" db="EMBL/GenBank/DDBJ databases">
        <authorList>
            <person name="Hausmann B."/>
        </authorList>
    </citation>
    <scope>NUCLEOTIDE SEQUENCE [LARGE SCALE GENOMIC DNA]</scope>
    <source>
        <strain evidence="4">Peat soil MAG SbA5</strain>
    </source>
</reference>
<dbReference type="Pfam" id="PF07642">
    <property type="entry name" value="BBP2"/>
    <property type="match status" value="1"/>
</dbReference>
<protein>
    <recommendedName>
        <fullName evidence="5">Porin</fullName>
    </recommendedName>
</protein>
<dbReference type="Proteomes" id="UP000239735">
    <property type="component" value="Unassembled WGS sequence"/>
</dbReference>
<evidence type="ECO:0008006" key="5">
    <source>
        <dbReference type="Google" id="ProtNLM"/>
    </source>
</evidence>
<name>A0A2N9LM91_9BACT</name>
<evidence type="ECO:0000256" key="1">
    <source>
        <dbReference type="SAM" id="MobiDB-lite"/>
    </source>
</evidence>
<feature type="chain" id="PRO_5014686392" description="Porin" evidence="2">
    <location>
        <begin position="26"/>
        <end position="414"/>
    </location>
</feature>
<evidence type="ECO:0000256" key="2">
    <source>
        <dbReference type="SAM" id="SignalP"/>
    </source>
</evidence>
<dbReference type="AlphaFoldDB" id="A0A2N9LM91"/>
<feature type="signal peptide" evidence="2">
    <location>
        <begin position="1"/>
        <end position="25"/>
    </location>
</feature>
<accession>A0A2N9LM91</accession>
<feature type="region of interest" description="Disordered" evidence="1">
    <location>
        <begin position="29"/>
        <end position="54"/>
    </location>
</feature>
<dbReference type="OrthoDB" id="111111at2"/>
<sequence>MNWNAKLILRSIAGAAMALALAAGAQTPAPSDASSSTGAQTSSSQPAAAQTPVAAPAAPAAAPLKFPWKVGPMAVTGFIDGYYSYNYNQPTTSANNQLNDLYNFNDRTDTVDLSAAKLTLNHDPAPFGAHFDFIYGRTNELVNAGLQADYIEQAFLSLKPAKAKGFEADFGKFVTSAGAEVIEAKDNWNYSRSLLFAWAIPYTNFGLRTSMPVSKTETIGVQVVNGWNEVTKNNGWATIGLTSAYVKTKYTWDLNVYTGPENALPGHGYRNLVDTTLLLTPTSKFNAYINYDYGRNHDSVVGIPPYTSGDHNINDWQGIALAAHQQINATTAIAGRYEFFNDANGFATGTAQHLNEFTGTFEYKVPKLPQTLISRAEYRHDQSNEPFFHKNKTGMVDGQSTVTVGLILVLAPHQ</sequence>